<name>A0ABY5YEL4_9DEIO</name>
<feature type="transmembrane region" description="Helical" evidence="1">
    <location>
        <begin position="66"/>
        <end position="82"/>
    </location>
</feature>
<keyword evidence="3" id="KW-1185">Reference proteome</keyword>
<keyword evidence="1" id="KW-0472">Membrane</keyword>
<gene>
    <name evidence="2" type="ORF">N0D28_10330</name>
</gene>
<reference evidence="2" key="1">
    <citation type="submission" date="2022-09" db="EMBL/GenBank/DDBJ databases">
        <title>genome sequence of Deinococcus rubellus.</title>
        <authorList>
            <person name="Srinivasan S."/>
        </authorList>
    </citation>
    <scope>NUCLEOTIDE SEQUENCE</scope>
    <source>
        <strain evidence="2">Ant6</strain>
    </source>
</reference>
<feature type="transmembrane region" description="Helical" evidence="1">
    <location>
        <begin position="289"/>
        <end position="307"/>
    </location>
</feature>
<feature type="transmembrane region" description="Helical" evidence="1">
    <location>
        <begin position="260"/>
        <end position="283"/>
    </location>
</feature>
<keyword evidence="1" id="KW-0812">Transmembrane</keyword>
<feature type="transmembrane region" description="Helical" evidence="1">
    <location>
        <begin position="233"/>
        <end position="253"/>
    </location>
</feature>
<evidence type="ECO:0000313" key="2">
    <source>
        <dbReference type="EMBL" id="UWX63151.1"/>
    </source>
</evidence>
<sequence>MINLSLLYQIYKLYGDAYNIFHYGGSTFYTQSIQEKSLQYINILAKFNYIAPNFLIPLIFKFEKRFLFVIMPFLILQGAFAVLYGTRIVIMTTILTILIAYTYRIKIDLKNATLIFATLLLVGVAVISGQSIRQNVSFGSGLTEVKRYYSTSLNNGSSVIENNLITQKLFWTLRPVLSIPFLPKATGFINMYEKLFGKLQIRNRKEDFSYAAKLGFDPAYNTFSSFGYAYLDLGRGGIFLLLLGWLTIQYIYIRARSGQILYLIIFPAFYISMLDQLRTYWFFSESNMYSLLSGIFILSLIKLASLHSKNKIYDQEKDI</sequence>
<dbReference type="Proteomes" id="UP001060261">
    <property type="component" value="Chromosome"/>
</dbReference>
<accession>A0ABY5YEL4</accession>
<evidence type="ECO:0000256" key="1">
    <source>
        <dbReference type="SAM" id="Phobius"/>
    </source>
</evidence>
<organism evidence="2 3">
    <name type="scientific">Deinococcus rubellus</name>
    <dbReference type="NCBI Taxonomy" id="1889240"/>
    <lineage>
        <taxon>Bacteria</taxon>
        <taxon>Thermotogati</taxon>
        <taxon>Deinococcota</taxon>
        <taxon>Deinococci</taxon>
        <taxon>Deinococcales</taxon>
        <taxon>Deinococcaceae</taxon>
        <taxon>Deinococcus</taxon>
    </lineage>
</organism>
<protein>
    <submittedName>
        <fullName evidence="2">Oligosaccharide repeat unit polymerase</fullName>
    </submittedName>
</protein>
<keyword evidence="1" id="KW-1133">Transmembrane helix</keyword>
<proteinExistence type="predicted"/>
<dbReference type="RefSeq" id="WP_260559443.1">
    <property type="nucleotide sequence ID" value="NZ_BAABEC010000160.1"/>
</dbReference>
<feature type="transmembrane region" description="Helical" evidence="1">
    <location>
        <begin position="112"/>
        <end position="132"/>
    </location>
</feature>
<dbReference type="EMBL" id="CP104213">
    <property type="protein sequence ID" value="UWX63151.1"/>
    <property type="molecule type" value="Genomic_DNA"/>
</dbReference>
<evidence type="ECO:0000313" key="3">
    <source>
        <dbReference type="Proteomes" id="UP001060261"/>
    </source>
</evidence>